<proteinExistence type="predicted"/>
<protein>
    <submittedName>
        <fullName evidence="1">Uncharacterized protein</fullName>
    </submittedName>
</protein>
<name>C0GHS0_DETAL</name>
<reference evidence="1 2" key="1">
    <citation type="submission" date="2009-02" db="EMBL/GenBank/DDBJ databases">
        <title>Sequencing of the draft genome and assembly of Dethiobacter alkaliphilus AHT 1.</title>
        <authorList>
            <consortium name="US DOE Joint Genome Institute (JGI-PGF)"/>
            <person name="Lucas S."/>
            <person name="Copeland A."/>
            <person name="Lapidus A."/>
            <person name="Glavina del Rio T."/>
            <person name="Dalin E."/>
            <person name="Tice H."/>
            <person name="Bruce D."/>
            <person name="Goodwin L."/>
            <person name="Pitluck S."/>
            <person name="Larimer F."/>
            <person name="Land M.L."/>
            <person name="Hauser L."/>
            <person name="Muyzer G."/>
        </authorList>
    </citation>
    <scope>NUCLEOTIDE SEQUENCE [LARGE SCALE GENOMIC DNA]</scope>
    <source>
        <strain evidence="1 2">AHT 1</strain>
    </source>
</reference>
<dbReference type="STRING" id="555088.DealDRAFT_2029"/>
<evidence type="ECO:0000313" key="2">
    <source>
        <dbReference type="Proteomes" id="UP000006443"/>
    </source>
</evidence>
<comment type="caution">
    <text evidence="1">The sequence shown here is derived from an EMBL/GenBank/DDBJ whole genome shotgun (WGS) entry which is preliminary data.</text>
</comment>
<accession>C0GHS0</accession>
<evidence type="ECO:0000313" key="1">
    <source>
        <dbReference type="EMBL" id="EEG76994.1"/>
    </source>
</evidence>
<sequence length="55" mass="6628">MAFYPEPWKKDLNQDVEIAEDMSAMEALDPPYEPEGNAHTSLFRRYWEKLLRQNR</sequence>
<organism evidence="1 2">
    <name type="scientific">Dethiobacter alkaliphilus AHT 1</name>
    <dbReference type="NCBI Taxonomy" id="555088"/>
    <lineage>
        <taxon>Bacteria</taxon>
        <taxon>Bacillati</taxon>
        <taxon>Bacillota</taxon>
        <taxon>Dethiobacteria</taxon>
        <taxon>Dethiobacterales</taxon>
        <taxon>Dethiobacteraceae</taxon>
        <taxon>Dethiobacter</taxon>
    </lineage>
</organism>
<keyword evidence="2" id="KW-1185">Reference proteome</keyword>
<dbReference type="EMBL" id="ACJM01000010">
    <property type="protein sequence ID" value="EEG76994.1"/>
    <property type="molecule type" value="Genomic_DNA"/>
</dbReference>
<dbReference type="RefSeq" id="WP_008517130.1">
    <property type="nucleotide sequence ID" value="NZ_ACJM01000010.1"/>
</dbReference>
<gene>
    <name evidence="1" type="ORF">DealDRAFT_2029</name>
</gene>
<dbReference type="AlphaFoldDB" id="C0GHS0"/>
<dbReference type="Proteomes" id="UP000006443">
    <property type="component" value="Unassembled WGS sequence"/>
</dbReference>